<feature type="compositionally biased region" description="Low complexity" evidence="1">
    <location>
        <begin position="26"/>
        <end position="37"/>
    </location>
</feature>
<feature type="compositionally biased region" description="Polar residues" evidence="1">
    <location>
        <begin position="146"/>
        <end position="163"/>
    </location>
</feature>
<reference evidence="2 3" key="1">
    <citation type="journal article" date="2016" name="Mol. Biol. Evol.">
        <title>Comparative Genomics of Early-Diverging Mushroom-Forming Fungi Provides Insights into the Origins of Lignocellulose Decay Capabilities.</title>
        <authorList>
            <person name="Nagy L.G."/>
            <person name="Riley R."/>
            <person name="Tritt A."/>
            <person name="Adam C."/>
            <person name="Daum C."/>
            <person name="Floudas D."/>
            <person name="Sun H."/>
            <person name="Yadav J.S."/>
            <person name="Pangilinan J."/>
            <person name="Larsson K.H."/>
            <person name="Matsuura K."/>
            <person name="Barry K."/>
            <person name="Labutti K."/>
            <person name="Kuo R."/>
            <person name="Ohm R.A."/>
            <person name="Bhattacharya S.S."/>
            <person name="Shirouzu T."/>
            <person name="Yoshinaga Y."/>
            <person name="Martin F.M."/>
            <person name="Grigoriev I.V."/>
            <person name="Hibbett D.S."/>
        </authorList>
    </citation>
    <scope>NUCLEOTIDE SEQUENCE [LARGE SCALE GENOMIC DNA]</scope>
    <source>
        <strain evidence="2 3">93-53</strain>
    </source>
</reference>
<keyword evidence="3" id="KW-1185">Reference proteome</keyword>
<dbReference type="EMBL" id="KV427641">
    <property type="protein sequence ID" value="KZT03835.1"/>
    <property type="molecule type" value="Genomic_DNA"/>
</dbReference>
<organism evidence="2 3">
    <name type="scientific">Laetiporus sulphureus 93-53</name>
    <dbReference type="NCBI Taxonomy" id="1314785"/>
    <lineage>
        <taxon>Eukaryota</taxon>
        <taxon>Fungi</taxon>
        <taxon>Dikarya</taxon>
        <taxon>Basidiomycota</taxon>
        <taxon>Agaricomycotina</taxon>
        <taxon>Agaricomycetes</taxon>
        <taxon>Polyporales</taxon>
        <taxon>Laetiporus</taxon>
    </lineage>
</organism>
<dbReference type="InParanoid" id="A0A165CZQ3"/>
<feature type="compositionally biased region" description="Polar residues" evidence="1">
    <location>
        <begin position="250"/>
        <end position="273"/>
    </location>
</feature>
<feature type="region of interest" description="Disordered" evidence="1">
    <location>
        <begin position="10"/>
        <end position="273"/>
    </location>
</feature>
<dbReference type="AlphaFoldDB" id="A0A165CZQ3"/>
<feature type="compositionally biased region" description="Basic and acidic residues" evidence="1">
    <location>
        <begin position="92"/>
        <end position="102"/>
    </location>
</feature>
<feature type="compositionally biased region" description="Polar residues" evidence="1">
    <location>
        <begin position="103"/>
        <end position="113"/>
    </location>
</feature>
<protein>
    <submittedName>
        <fullName evidence="2">Uncharacterized protein</fullName>
    </submittedName>
</protein>
<accession>A0A165CZQ3</accession>
<evidence type="ECO:0000313" key="3">
    <source>
        <dbReference type="Proteomes" id="UP000076871"/>
    </source>
</evidence>
<proteinExistence type="predicted"/>
<feature type="compositionally biased region" description="Low complexity" evidence="1">
    <location>
        <begin position="129"/>
        <end position="143"/>
    </location>
</feature>
<dbReference type="GeneID" id="63829988"/>
<name>A0A165CZQ3_9APHY</name>
<evidence type="ECO:0000256" key="1">
    <source>
        <dbReference type="SAM" id="MobiDB-lite"/>
    </source>
</evidence>
<dbReference type="OrthoDB" id="2245455at2759"/>
<feature type="compositionally biased region" description="Low complexity" evidence="1">
    <location>
        <begin position="169"/>
        <end position="180"/>
    </location>
</feature>
<dbReference type="Proteomes" id="UP000076871">
    <property type="component" value="Unassembled WGS sequence"/>
</dbReference>
<dbReference type="STRING" id="1314785.A0A165CZQ3"/>
<gene>
    <name evidence="2" type="ORF">LAESUDRAFT_761674</name>
</gene>
<evidence type="ECO:0000313" key="2">
    <source>
        <dbReference type="EMBL" id="KZT03835.1"/>
    </source>
</evidence>
<feature type="compositionally biased region" description="Low complexity" evidence="1">
    <location>
        <begin position="45"/>
        <end position="56"/>
    </location>
</feature>
<feature type="compositionally biased region" description="Pro residues" evidence="1">
    <location>
        <begin position="57"/>
        <end position="72"/>
    </location>
</feature>
<sequence length="273" mass="27753">MSTVLYSVFRTASPGVGAGSSSRPCTASSTTPTVSTSLPKRAHTVRSSLRPRASSSLPPPAPPPTKSPPLTPVPAHVAVELTAEPTSAGHLRASESGRRRGDSVSSASHSCTSPAGRLASLQEERMEDLSSPPSETTPLPALSDGSVPSKSRVSLHSGTSSVTSHESHSLPLLPSSAGSPINARIAAPVTGSASESPSPHNATQLTTPRPRGGSEFSVRSEAAAPAVRPSLINTSPHLGTISPRRHKTSIVPSNTSLPTESTASATSIPNTAV</sequence>
<feature type="compositionally biased region" description="Polar residues" evidence="1">
    <location>
        <begin position="191"/>
        <end position="207"/>
    </location>
</feature>
<dbReference type="RefSeq" id="XP_040761575.1">
    <property type="nucleotide sequence ID" value="XM_040912960.1"/>
</dbReference>